<dbReference type="InterPro" id="IPR049718">
    <property type="entry name" value="AKO59007-like"/>
</dbReference>
<name>A0A0F9EB42_9ZZZZ</name>
<organism evidence="1">
    <name type="scientific">marine sediment metagenome</name>
    <dbReference type="NCBI Taxonomy" id="412755"/>
    <lineage>
        <taxon>unclassified sequences</taxon>
        <taxon>metagenomes</taxon>
        <taxon>ecological metagenomes</taxon>
    </lineage>
</organism>
<sequence length="160" mass="18650">TYTWWDAVVKTNAAASISEVTTETDVDYLLDSLSEMFNEAADPPEKPNLIISPYAPTEWYEHIVGRQARWTGESMLADLGFEVFRYKNTQWVADKGATASTIWMLNLKYLYFKVHPQRNFIWEDFRKPTKQDAAVGYFRWMGQFVCSQPRRQAVLTFDTI</sequence>
<evidence type="ECO:0000313" key="1">
    <source>
        <dbReference type="EMBL" id="KKL63421.1"/>
    </source>
</evidence>
<accession>A0A0F9EB42</accession>
<dbReference type="NCBIfam" id="NF033394">
    <property type="entry name" value="capsid_maj_Podo"/>
    <property type="match status" value="1"/>
</dbReference>
<dbReference type="EMBL" id="LAZR01028176">
    <property type="protein sequence ID" value="KKL63421.1"/>
    <property type="molecule type" value="Genomic_DNA"/>
</dbReference>
<comment type="caution">
    <text evidence="1">The sequence shown here is derived from an EMBL/GenBank/DDBJ whole genome shotgun (WGS) entry which is preliminary data.</text>
</comment>
<reference evidence="1" key="1">
    <citation type="journal article" date="2015" name="Nature">
        <title>Complex archaea that bridge the gap between prokaryotes and eukaryotes.</title>
        <authorList>
            <person name="Spang A."/>
            <person name="Saw J.H."/>
            <person name="Jorgensen S.L."/>
            <person name="Zaremba-Niedzwiedzka K."/>
            <person name="Martijn J."/>
            <person name="Lind A.E."/>
            <person name="van Eijk R."/>
            <person name="Schleper C."/>
            <person name="Guy L."/>
            <person name="Ettema T.J."/>
        </authorList>
    </citation>
    <scope>NUCLEOTIDE SEQUENCE</scope>
</reference>
<dbReference type="AlphaFoldDB" id="A0A0F9EB42"/>
<feature type="non-terminal residue" evidence="1">
    <location>
        <position position="1"/>
    </location>
</feature>
<proteinExistence type="predicted"/>
<protein>
    <recommendedName>
        <fullName evidence="2">Phage major capsid protein</fullName>
    </recommendedName>
</protein>
<gene>
    <name evidence="1" type="ORF">LCGC14_2175260</name>
</gene>
<evidence type="ECO:0008006" key="2">
    <source>
        <dbReference type="Google" id="ProtNLM"/>
    </source>
</evidence>